<dbReference type="PANTHER" id="PTHR46796">
    <property type="entry name" value="HTH-TYPE TRANSCRIPTIONAL ACTIVATOR RHAS-RELATED"/>
    <property type="match status" value="1"/>
</dbReference>
<name>A0A1Q8SSM8_9GAMM</name>
<dbReference type="STRING" id="404433.BTW07_09840"/>
<dbReference type="EMBL" id="MSDO01000011">
    <property type="protein sequence ID" value="OLO04440.1"/>
    <property type="molecule type" value="Genomic_DNA"/>
</dbReference>
<keyword evidence="3" id="KW-0804">Transcription</keyword>
<dbReference type="InterPro" id="IPR018060">
    <property type="entry name" value="HTH_AraC"/>
</dbReference>
<accession>A0A1Q8SSM8</accession>
<dbReference type="GO" id="GO:0043565">
    <property type="term" value="F:sequence-specific DNA binding"/>
    <property type="evidence" value="ECO:0007669"/>
    <property type="project" value="InterPro"/>
</dbReference>
<dbReference type="Pfam" id="PF12833">
    <property type="entry name" value="HTH_18"/>
    <property type="match status" value="1"/>
</dbReference>
<gene>
    <name evidence="5" type="ORF">BTW07_09840</name>
</gene>
<reference evidence="5 6" key="1">
    <citation type="submission" date="2016-12" db="EMBL/GenBank/DDBJ databases">
        <title>Draft genome sequences of strains Salinicola socius SMB35, Salinicola sp. MH3R3-1 and Chromohalobacter sp. SMB17 from the Verkhnekamsk potash mining region of Russia.</title>
        <authorList>
            <person name="Mavrodi D.V."/>
            <person name="Olsson B.E."/>
            <person name="Korsakova E.S."/>
            <person name="Pyankova A."/>
            <person name="Mavrodi O.V."/>
            <person name="Plotnikova E.G."/>
        </authorList>
    </citation>
    <scope>NUCLEOTIDE SEQUENCE [LARGE SCALE GENOMIC DNA]</scope>
    <source>
        <strain evidence="5 6">SMB35</strain>
    </source>
</reference>
<keyword evidence="2" id="KW-0238">DNA-binding</keyword>
<dbReference type="Proteomes" id="UP000186878">
    <property type="component" value="Unassembled WGS sequence"/>
</dbReference>
<organism evidence="5 6">
    <name type="scientific">Salinicola socius</name>
    <dbReference type="NCBI Taxonomy" id="404433"/>
    <lineage>
        <taxon>Bacteria</taxon>
        <taxon>Pseudomonadati</taxon>
        <taxon>Pseudomonadota</taxon>
        <taxon>Gammaproteobacteria</taxon>
        <taxon>Oceanospirillales</taxon>
        <taxon>Halomonadaceae</taxon>
        <taxon>Salinicola</taxon>
    </lineage>
</organism>
<dbReference type="InterPro" id="IPR050204">
    <property type="entry name" value="AraC_XylS_family_regulators"/>
</dbReference>
<evidence type="ECO:0000256" key="3">
    <source>
        <dbReference type="ARBA" id="ARBA00023163"/>
    </source>
</evidence>
<proteinExistence type="predicted"/>
<dbReference type="AlphaFoldDB" id="A0A1Q8SSM8"/>
<evidence type="ECO:0000313" key="5">
    <source>
        <dbReference type="EMBL" id="OLO04440.1"/>
    </source>
</evidence>
<evidence type="ECO:0000256" key="2">
    <source>
        <dbReference type="ARBA" id="ARBA00023125"/>
    </source>
</evidence>
<dbReference type="GO" id="GO:0003700">
    <property type="term" value="F:DNA-binding transcription factor activity"/>
    <property type="evidence" value="ECO:0007669"/>
    <property type="project" value="InterPro"/>
</dbReference>
<comment type="caution">
    <text evidence="5">The sequence shown here is derived from an EMBL/GenBank/DDBJ whole genome shotgun (WGS) entry which is preliminary data.</text>
</comment>
<dbReference type="Gene3D" id="1.10.10.60">
    <property type="entry name" value="Homeodomain-like"/>
    <property type="match status" value="1"/>
</dbReference>
<evidence type="ECO:0000259" key="4">
    <source>
        <dbReference type="PROSITE" id="PS01124"/>
    </source>
</evidence>
<keyword evidence="6" id="KW-1185">Reference proteome</keyword>
<dbReference type="SMART" id="SM00342">
    <property type="entry name" value="HTH_ARAC"/>
    <property type="match status" value="1"/>
</dbReference>
<evidence type="ECO:0000256" key="1">
    <source>
        <dbReference type="ARBA" id="ARBA00023015"/>
    </source>
</evidence>
<dbReference type="SUPFAM" id="SSF46689">
    <property type="entry name" value="Homeodomain-like"/>
    <property type="match status" value="1"/>
</dbReference>
<dbReference type="InterPro" id="IPR009057">
    <property type="entry name" value="Homeodomain-like_sf"/>
</dbReference>
<sequence length="304" mass="33731">MLGHDALKRHAIHVSRRYRVDSVADDRLLEGRFGVDVIDEGMTLRYAAVQNRHGMRNHAEMTPGLKLILVMEGAVDVRFGGMRLPMAPAAPTALLVNLREETAFERVAEAGTRESSLTLTLSPDWLQAVPETARLLEELPHLALRQWQPGAGLLAMARSLTAAAGVGLAARLQREGLALTMAGEGLAPLLRRTDESSMETRQQRRLWEFIDTGKGDIATLTEIAKHLGMSVSTLQRLSQICYGMPLQRHLRKRRLDAANRALRNDQISVNAAAELAGYNDATNFATAFRRVFGITPRQARERKR</sequence>
<keyword evidence="1" id="KW-0805">Transcription regulation</keyword>
<dbReference type="PROSITE" id="PS01124">
    <property type="entry name" value="HTH_ARAC_FAMILY_2"/>
    <property type="match status" value="1"/>
</dbReference>
<protein>
    <recommendedName>
        <fullName evidence="4">HTH araC/xylS-type domain-containing protein</fullName>
    </recommendedName>
</protein>
<feature type="domain" description="HTH araC/xylS-type" evidence="4">
    <location>
        <begin position="204"/>
        <end position="302"/>
    </location>
</feature>
<evidence type="ECO:0000313" key="6">
    <source>
        <dbReference type="Proteomes" id="UP000186878"/>
    </source>
</evidence>